<feature type="domain" description="Glycosyl transferase family 1" evidence="1">
    <location>
        <begin position="177"/>
        <end position="348"/>
    </location>
</feature>
<dbReference type="PANTHER" id="PTHR45947:SF3">
    <property type="entry name" value="SULFOQUINOVOSYL TRANSFERASE SQD2"/>
    <property type="match status" value="1"/>
</dbReference>
<dbReference type="Gene3D" id="3.40.50.2000">
    <property type="entry name" value="Glycogen Phosphorylase B"/>
    <property type="match status" value="2"/>
</dbReference>
<protein>
    <submittedName>
        <fullName evidence="2">Glycosyltransferase</fullName>
    </submittedName>
</protein>
<organism evidence="2">
    <name type="scientific">Thermodesulfobacterium geofontis</name>
    <dbReference type="NCBI Taxonomy" id="1295609"/>
    <lineage>
        <taxon>Bacteria</taxon>
        <taxon>Pseudomonadati</taxon>
        <taxon>Thermodesulfobacteriota</taxon>
        <taxon>Thermodesulfobacteria</taxon>
        <taxon>Thermodesulfobacteriales</taxon>
        <taxon>Thermodesulfobacteriaceae</taxon>
        <taxon>Thermodesulfobacterium</taxon>
    </lineage>
</organism>
<gene>
    <name evidence="2" type="ORF">ENT66_02125</name>
</gene>
<accession>A0A7C4JRC3</accession>
<comment type="caution">
    <text evidence="2">The sequence shown here is derived from an EMBL/GenBank/DDBJ whole genome shotgun (WGS) entry which is preliminary data.</text>
</comment>
<dbReference type="Pfam" id="PF00534">
    <property type="entry name" value="Glycos_transf_1"/>
    <property type="match status" value="1"/>
</dbReference>
<dbReference type="SUPFAM" id="SSF53756">
    <property type="entry name" value="UDP-Glycosyltransferase/glycogen phosphorylase"/>
    <property type="match status" value="1"/>
</dbReference>
<sequence length="370" mass="42988">MKKIAFLLDGIGNRRHYLQFKILKKHGFTPYALIFEEYLKDAHTLQDLARFHPLPFKRNEVLRNFSFKFLKYFIDFVKKEKIKAVLTHRWRFLRYSILTKLFYPELKIIYHIVVGGTLKHPGRRLFFRLFKNKIDCILVNSLALKNELVATGLVKPEEVKLLYSSFDLEDFPENLSKDEARKMLNLPEQAFLFGMVAKFRPEKRQIDLIKAFHLIHKEIPKAMVVFVGDGPVKNDCEALVKELSLEEKIIFVGKVKQEMVPFYLRAFDVLVHTSIKEGMPLAVLEGLAVGLPIIATDAEGVPDIFATKEPIGYLVPKGDVKAIAEALKKIYYLPKNEFELLGKNAKKRFLTAFSPEIFEKRTIEIFSRFF</sequence>
<dbReference type="GO" id="GO:0016758">
    <property type="term" value="F:hexosyltransferase activity"/>
    <property type="evidence" value="ECO:0007669"/>
    <property type="project" value="TreeGrafter"/>
</dbReference>
<proteinExistence type="predicted"/>
<dbReference type="AlphaFoldDB" id="A0A7C4JRC3"/>
<dbReference type="PANTHER" id="PTHR45947">
    <property type="entry name" value="SULFOQUINOVOSYL TRANSFERASE SQD2"/>
    <property type="match status" value="1"/>
</dbReference>
<evidence type="ECO:0000313" key="2">
    <source>
        <dbReference type="EMBL" id="HGQ85194.1"/>
    </source>
</evidence>
<dbReference type="CDD" id="cd03801">
    <property type="entry name" value="GT4_PimA-like"/>
    <property type="match status" value="1"/>
</dbReference>
<name>A0A7C4JRC3_9BACT</name>
<dbReference type="EMBL" id="DSZN01000039">
    <property type="protein sequence ID" value="HGQ85194.1"/>
    <property type="molecule type" value="Genomic_DNA"/>
</dbReference>
<dbReference type="InterPro" id="IPR001296">
    <property type="entry name" value="Glyco_trans_1"/>
</dbReference>
<evidence type="ECO:0000259" key="1">
    <source>
        <dbReference type="Pfam" id="PF00534"/>
    </source>
</evidence>
<reference evidence="2" key="1">
    <citation type="journal article" date="2020" name="mSystems">
        <title>Genome- and Community-Level Interaction Insights into Carbon Utilization and Element Cycling Functions of Hydrothermarchaeota in Hydrothermal Sediment.</title>
        <authorList>
            <person name="Zhou Z."/>
            <person name="Liu Y."/>
            <person name="Xu W."/>
            <person name="Pan J."/>
            <person name="Luo Z.H."/>
            <person name="Li M."/>
        </authorList>
    </citation>
    <scope>NUCLEOTIDE SEQUENCE [LARGE SCALE GENOMIC DNA]</scope>
    <source>
        <strain evidence="2">SpSt-6</strain>
    </source>
</reference>
<dbReference type="InterPro" id="IPR050194">
    <property type="entry name" value="Glycosyltransferase_grp1"/>
</dbReference>
<keyword evidence="2" id="KW-0808">Transferase</keyword>